<dbReference type="InterPro" id="IPR020849">
    <property type="entry name" value="Small_GTPase_Ras-type"/>
</dbReference>
<dbReference type="OMA" id="SARHNEN"/>
<evidence type="ECO:0000313" key="4">
    <source>
        <dbReference type="Proteomes" id="UP000001640"/>
    </source>
</evidence>
<dbReference type="EMBL" id="HE576752">
    <property type="protein sequence ID" value="CCC67405.1"/>
    <property type="molecule type" value="Genomic_DNA"/>
</dbReference>
<reference key="2">
    <citation type="submission" date="2011-08" db="EMBL/GenBank/DDBJ databases">
        <title>Genome sequence of Naumovozyma castellii.</title>
        <authorList>
            <person name="Gordon J.L."/>
            <person name="Armisen D."/>
            <person name="Proux-Wera E."/>
            <person name="OhEigeartaigh S.S."/>
            <person name="Byrne K.P."/>
            <person name="Wolfe K.H."/>
        </authorList>
    </citation>
    <scope>NUCLEOTIDE SEQUENCE</scope>
    <source>
        <strain>Type strain:CBS 4309</strain>
    </source>
</reference>
<evidence type="ECO:0000256" key="2">
    <source>
        <dbReference type="ARBA" id="ARBA00023134"/>
    </source>
</evidence>
<dbReference type="KEGG" id="ncs:NCAS_0A08470"/>
<dbReference type="GO" id="GO:0005525">
    <property type="term" value="F:GTP binding"/>
    <property type="evidence" value="ECO:0007669"/>
    <property type="project" value="UniProtKB-KW"/>
</dbReference>
<dbReference type="NCBIfam" id="TIGR00231">
    <property type="entry name" value="small_GTP"/>
    <property type="match status" value="1"/>
</dbReference>
<evidence type="ECO:0000313" key="3">
    <source>
        <dbReference type="EMBL" id="CCC67405.1"/>
    </source>
</evidence>
<dbReference type="SMART" id="SM00175">
    <property type="entry name" value="RAB"/>
    <property type="match status" value="1"/>
</dbReference>
<dbReference type="InterPro" id="IPR027417">
    <property type="entry name" value="P-loop_NTPase"/>
</dbReference>
<dbReference type="GO" id="GO:0016020">
    <property type="term" value="C:membrane"/>
    <property type="evidence" value="ECO:0007669"/>
    <property type="project" value="InterPro"/>
</dbReference>
<accession>G0V7F7</accession>
<keyword evidence="2" id="KW-0342">GTP-binding</keyword>
<dbReference type="eggNOG" id="KOG0395">
    <property type="taxonomic scope" value="Eukaryota"/>
</dbReference>
<dbReference type="SMART" id="SM00173">
    <property type="entry name" value="RAS"/>
    <property type="match status" value="1"/>
</dbReference>
<dbReference type="InterPro" id="IPR005225">
    <property type="entry name" value="Small_GTP-bd"/>
</dbReference>
<dbReference type="OrthoDB" id="5976022at2759"/>
<name>G0V7F7_NAUCA</name>
<dbReference type="GO" id="GO:0003924">
    <property type="term" value="F:GTPase activity"/>
    <property type="evidence" value="ECO:0007669"/>
    <property type="project" value="InterPro"/>
</dbReference>
<keyword evidence="4" id="KW-1185">Reference proteome</keyword>
<organism evidence="3 4">
    <name type="scientific">Naumovozyma castellii</name>
    <name type="common">Yeast</name>
    <name type="synonym">Saccharomyces castellii</name>
    <dbReference type="NCBI Taxonomy" id="27288"/>
    <lineage>
        <taxon>Eukaryota</taxon>
        <taxon>Fungi</taxon>
        <taxon>Dikarya</taxon>
        <taxon>Ascomycota</taxon>
        <taxon>Saccharomycotina</taxon>
        <taxon>Saccharomycetes</taxon>
        <taxon>Saccharomycetales</taxon>
        <taxon>Saccharomycetaceae</taxon>
        <taxon>Naumovozyma</taxon>
    </lineage>
</organism>
<dbReference type="AlphaFoldDB" id="G0V7F7"/>
<dbReference type="HOGENOM" id="CLU_041217_9_8_1"/>
<dbReference type="Proteomes" id="UP000001640">
    <property type="component" value="Chromosome 1"/>
</dbReference>
<dbReference type="SUPFAM" id="SSF52540">
    <property type="entry name" value="P-loop containing nucleoside triphosphate hydrolases"/>
    <property type="match status" value="1"/>
</dbReference>
<keyword evidence="1" id="KW-0547">Nucleotide-binding</keyword>
<dbReference type="PROSITE" id="PS51421">
    <property type="entry name" value="RAS"/>
    <property type="match status" value="1"/>
</dbReference>
<evidence type="ECO:0008006" key="5">
    <source>
        <dbReference type="Google" id="ProtNLM"/>
    </source>
</evidence>
<dbReference type="GeneID" id="96900884"/>
<proteinExistence type="predicted"/>
<dbReference type="FunCoup" id="G0V7F7">
    <property type="interactions" value="180"/>
</dbReference>
<dbReference type="SMART" id="SM00174">
    <property type="entry name" value="RHO"/>
    <property type="match status" value="1"/>
</dbReference>
<dbReference type="PANTHER" id="PTHR24070">
    <property type="entry name" value="RAS, DI-RAS, AND RHEB FAMILY MEMBERS OF SMALL GTPASE SUPERFAMILY"/>
    <property type="match status" value="1"/>
</dbReference>
<dbReference type="Pfam" id="PF00071">
    <property type="entry name" value="Ras"/>
    <property type="match status" value="1"/>
</dbReference>
<protein>
    <recommendedName>
        <fullName evidence="5">GTP-binding protein</fullName>
    </recommendedName>
</protein>
<reference evidence="4" key="1">
    <citation type="journal article" date="2011" name="Proc. Natl. Acad. Sci. U.S.A.">
        <title>Evolutionary erosion of yeast sex chromosomes by mating-type switching accidents.</title>
        <authorList>
            <person name="Gordon J.L."/>
            <person name="Armisen D."/>
            <person name="Proux-Wera E."/>
            <person name="Oheigeartaigh S.S."/>
            <person name="Byrne K.P."/>
            <person name="Wolfe K.H."/>
        </authorList>
    </citation>
    <scope>NUCLEOTIDE SEQUENCE [LARGE SCALE GENOMIC DNA]</scope>
    <source>
        <strain evidence="4">ATCC 76901 / BCRC 22586 / CBS 4309 / NBRC 1992 / NRRL Y-12630</strain>
    </source>
</reference>
<dbReference type="PRINTS" id="PR00449">
    <property type="entry name" value="RASTRNSFRMNG"/>
</dbReference>
<dbReference type="GO" id="GO:0007165">
    <property type="term" value="P:signal transduction"/>
    <property type="evidence" value="ECO:0007669"/>
    <property type="project" value="InterPro"/>
</dbReference>
<dbReference type="RefSeq" id="XP_003673786.1">
    <property type="nucleotide sequence ID" value="XM_003673738.1"/>
</dbReference>
<dbReference type="PROSITE" id="PS51419">
    <property type="entry name" value="RAB"/>
    <property type="match status" value="1"/>
</dbReference>
<dbReference type="Gene3D" id="3.40.50.300">
    <property type="entry name" value="P-loop containing nucleotide triphosphate hydrolases"/>
    <property type="match status" value="1"/>
</dbReference>
<dbReference type="PROSITE" id="PS51420">
    <property type="entry name" value="RHO"/>
    <property type="match status" value="1"/>
</dbReference>
<dbReference type="InParanoid" id="G0V7F7"/>
<dbReference type="InterPro" id="IPR001806">
    <property type="entry name" value="Small_GTPase"/>
</dbReference>
<evidence type="ECO:0000256" key="1">
    <source>
        <dbReference type="ARBA" id="ARBA00022741"/>
    </source>
</evidence>
<gene>
    <name evidence="3" type="primary">NCAS0A08470</name>
    <name evidence="3" type="ordered locus">NCAS_0A08470</name>
</gene>
<sequence length="208" mass="23484">MDYSLSSPPTKTFQRKIAVLGAKNVGKTTLTIRYVESRFLESYYPTVENHFTKLIDFKNQHFTLEIVDTAGQDESSLLNLKSLAGVRGVILCYSVVNRSTFDMIPVVWDKLLDQLERDDIPVIIVGNKIDLRNDLDNRTVVTKQEGKKLANLIRSSDKNIKAGFIECSAKDDTNVGTTFQKLLKQMELLEASHGYQEDNGDDNKCSIM</sequence>
<dbReference type="STRING" id="1064592.G0V7F7"/>